<keyword evidence="2 5" id="KW-0560">Oxidoreductase</keyword>
<dbReference type="Pfam" id="PF02738">
    <property type="entry name" value="MoCoBD_1"/>
    <property type="match status" value="1"/>
</dbReference>
<dbReference type="InterPro" id="IPR008274">
    <property type="entry name" value="AldOxase/xan_DH_MoCoBD1"/>
</dbReference>
<dbReference type="Gene3D" id="3.90.1170.50">
    <property type="entry name" value="Aldehyde oxidase/xanthine dehydrogenase, a/b hammerhead"/>
    <property type="match status" value="1"/>
</dbReference>
<proteinExistence type="predicted"/>
<organism evidence="5 6">
    <name type="scientific">Hartmannibacter diazotrophicus</name>
    <dbReference type="NCBI Taxonomy" id="1482074"/>
    <lineage>
        <taxon>Bacteria</taxon>
        <taxon>Pseudomonadati</taxon>
        <taxon>Pseudomonadota</taxon>
        <taxon>Alphaproteobacteria</taxon>
        <taxon>Hyphomicrobiales</taxon>
        <taxon>Pleomorphomonadaceae</taxon>
        <taxon>Hartmannibacter</taxon>
    </lineage>
</organism>
<keyword evidence="6" id="KW-1185">Reference proteome</keyword>
<dbReference type="GO" id="GO:0005506">
    <property type="term" value="F:iron ion binding"/>
    <property type="evidence" value="ECO:0007669"/>
    <property type="project" value="InterPro"/>
</dbReference>
<dbReference type="Pfam" id="PF01315">
    <property type="entry name" value="Ald_Xan_dh_C"/>
    <property type="match status" value="1"/>
</dbReference>
<dbReference type="RefSeq" id="WP_099553861.1">
    <property type="nucleotide sequence ID" value="NZ_LT960614.1"/>
</dbReference>
<dbReference type="KEGG" id="hdi:HDIA_0390"/>
<feature type="region of interest" description="Disordered" evidence="3">
    <location>
        <begin position="1"/>
        <end position="23"/>
    </location>
</feature>
<evidence type="ECO:0000256" key="3">
    <source>
        <dbReference type="SAM" id="MobiDB-lite"/>
    </source>
</evidence>
<dbReference type="InterPro" id="IPR046867">
    <property type="entry name" value="AldOxase/xan_DH_MoCoBD2"/>
</dbReference>
<dbReference type="Pfam" id="PF20256">
    <property type="entry name" value="MoCoBD_2"/>
    <property type="match status" value="1"/>
</dbReference>
<evidence type="ECO:0000313" key="6">
    <source>
        <dbReference type="Proteomes" id="UP000223606"/>
    </source>
</evidence>
<dbReference type="SUPFAM" id="SSF56003">
    <property type="entry name" value="Molybdenum cofactor-binding domain"/>
    <property type="match status" value="1"/>
</dbReference>
<evidence type="ECO:0000256" key="1">
    <source>
        <dbReference type="ARBA" id="ARBA00022505"/>
    </source>
</evidence>
<keyword evidence="1" id="KW-0500">Molybdenum</keyword>
<reference evidence="6" key="1">
    <citation type="submission" date="2017-09" db="EMBL/GenBank/DDBJ databases">
        <title>Genome sequence of Nannocystis excedens DSM 71.</title>
        <authorList>
            <person name="Blom J."/>
        </authorList>
    </citation>
    <scope>NUCLEOTIDE SEQUENCE [LARGE SCALE GENOMIC DNA]</scope>
    <source>
        <strain evidence="6">type strain: E19</strain>
    </source>
</reference>
<dbReference type="PANTHER" id="PTHR11908">
    <property type="entry name" value="XANTHINE DEHYDROGENASE"/>
    <property type="match status" value="1"/>
</dbReference>
<dbReference type="InterPro" id="IPR037165">
    <property type="entry name" value="AldOxase/xan_DH_Mopterin-bd_sf"/>
</dbReference>
<dbReference type="GO" id="GO:0004854">
    <property type="term" value="F:xanthine dehydrogenase activity"/>
    <property type="evidence" value="ECO:0007669"/>
    <property type="project" value="UniProtKB-EC"/>
</dbReference>
<dbReference type="SMART" id="SM01008">
    <property type="entry name" value="Ald_Xan_dh_C"/>
    <property type="match status" value="1"/>
</dbReference>
<dbReference type="Gene3D" id="3.30.365.10">
    <property type="entry name" value="Aldehyde oxidase/xanthine dehydrogenase, molybdopterin binding domain"/>
    <property type="match status" value="4"/>
</dbReference>
<sequence length="766" mass="81047">MTFAEITTKRGDASDGMATGPLGRAHVRADGPAKITGRATYALEHAVADALHCVIVQSTIGAGRVVSIDKSDAEASPGVHLVLDAGNSLPLVPKADFFGNLPPGDTFVPFATEIRHNGELVAAVVADTVEQARAAADRLHITYEEAPVVATFADPRAGDGNPVEAMSKTWGEAEQALAEAPVSIEVRYETPREYNVPIEPHGLIAHWEADDRLTIHEPSQWIDGMANQFATWFGIPFENVRVVSPYIGGGFGSKGQALPHSAVAATAARMLGRPVKLAVTRPQTFTAHGGRPATWQTLKIGASEDGRIVAIDHRGANETAAAANFVETLGVVTSMMYAVPNFRSRQTIVPVNTVVPGAFRAPGKNPSAFALESAMDELAIALGMDPVELRRRNEPDVDPENGKPWSSRRLLACYDAGAAAFGWSKRNPEPRSMRNGRQLVGWGMAVGTHPVYSSPGEAMVRVLANGRVEVLSSAIDMGTGTYTILAQTAADALGVPVERVEVKLGDSRLPRAPVAGGSQLANLMVGAVHKTALAAREDLIALGLSDPNSPLQNQANTLIIEDGMIGPPRGPAIPLGDLLTATGRDALEVTRDTLPEKERTAEERLSMFTSLAGMERGPGIPKSRHSFCAHFVEVLVDEDFGTVRVSRVVSAVDAGRLYNPKLADSQFKGGIIMGIGMALLEEGITDPRNGRILNANLADYLIATNADIPAIETISVGEPDYDATPLGGKAVGEVAIVGMAAAIANAVHHAAGKRIRDLPITMEKLL</sequence>
<dbReference type="InterPro" id="IPR036856">
    <property type="entry name" value="Ald_Oxase/Xan_DH_a/b_sf"/>
</dbReference>
<dbReference type="Proteomes" id="UP000223606">
    <property type="component" value="Chromosome 1"/>
</dbReference>
<dbReference type="EMBL" id="LT960614">
    <property type="protein sequence ID" value="SON53931.1"/>
    <property type="molecule type" value="Genomic_DNA"/>
</dbReference>
<dbReference type="OrthoDB" id="8428274at2"/>
<dbReference type="InterPro" id="IPR000674">
    <property type="entry name" value="Ald_Oxase/Xan_DH_a/b"/>
</dbReference>
<dbReference type="InterPro" id="IPR016208">
    <property type="entry name" value="Ald_Oxase/xanthine_DH-like"/>
</dbReference>
<evidence type="ECO:0000256" key="2">
    <source>
        <dbReference type="ARBA" id="ARBA00023002"/>
    </source>
</evidence>
<dbReference type="EC" id="1.17.1.4" evidence="5"/>
<evidence type="ECO:0000313" key="5">
    <source>
        <dbReference type="EMBL" id="SON53931.1"/>
    </source>
</evidence>
<protein>
    <submittedName>
        <fullName evidence="5">Xanthine dehydrogenase molybdenum-binding subunit</fullName>
        <ecNumber evidence="5">1.17.1.4</ecNumber>
    </submittedName>
</protein>
<dbReference type="PANTHER" id="PTHR11908:SF132">
    <property type="entry name" value="ALDEHYDE OXIDASE 1-RELATED"/>
    <property type="match status" value="1"/>
</dbReference>
<dbReference type="SUPFAM" id="SSF54665">
    <property type="entry name" value="CO dehydrogenase molybdoprotein N-domain-like"/>
    <property type="match status" value="1"/>
</dbReference>
<accession>A0A2C9D2B0</accession>
<feature type="domain" description="Aldehyde oxidase/xanthine dehydrogenase a/b hammerhead" evidence="4">
    <location>
        <begin position="36"/>
        <end position="147"/>
    </location>
</feature>
<gene>
    <name evidence="5" type="primary">xdhA</name>
    <name evidence="5" type="ORF">HDIA_0390</name>
</gene>
<evidence type="ECO:0000259" key="4">
    <source>
        <dbReference type="SMART" id="SM01008"/>
    </source>
</evidence>
<name>A0A2C9D2B0_9HYPH</name>
<dbReference type="AlphaFoldDB" id="A0A2C9D2B0"/>